<gene>
    <name evidence="2" type="ORF">CCY01nite_36560</name>
</gene>
<feature type="domain" description="Chemotaxis methyl-accepting receptor HlyB-like 4HB MCP" evidence="1">
    <location>
        <begin position="23"/>
        <end position="189"/>
    </location>
</feature>
<dbReference type="InterPro" id="IPR024478">
    <property type="entry name" value="HlyB_4HB_MCP"/>
</dbReference>
<name>A0A512RNX3_9BACT</name>
<keyword evidence="3" id="KW-1185">Reference proteome</keyword>
<dbReference type="Proteomes" id="UP000321436">
    <property type="component" value="Unassembled WGS sequence"/>
</dbReference>
<comment type="caution">
    <text evidence="2">The sequence shown here is derived from an EMBL/GenBank/DDBJ whole genome shotgun (WGS) entry which is preliminary data.</text>
</comment>
<proteinExistence type="predicted"/>
<evidence type="ECO:0000313" key="3">
    <source>
        <dbReference type="Proteomes" id="UP000321436"/>
    </source>
</evidence>
<evidence type="ECO:0000259" key="1">
    <source>
        <dbReference type="Pfam" id="PF12729"/>
    </source>
</evidence>
<evidence type="ECO:0000313" key="2">
    <source>
        <dbReference type="EMBL" id="GEP97396.1"/>
    </source>
</evidence>
<protein>
    <recommendedName>
        <fullName evidence="1">Chemotaxis methyl-accepting receptor HlyB-like 4HB MCP domain-containing protein</fullName>
    </recommendedName>
</protein>
<reference evidence="2 3" key="1">
    <citation type="submission" date="2019-07" db="EMBL/GenBank/DDBJ databases">
        <title>Whole genome shotgun sequence of Chitinophaga cymbidii NBRC 109752.</title>
        <authorList>
            <person name="Hosoyama A."/>
            <person name="Uohara A."/>
            <person name="Ohji S."/>
            <person name="Ichikawa N."/>
        </authorList>
    </citation>
    <scope>NUCLEOTIDE SEQUENCE [LARGE SCALE GENOMIC DNA]</scope>
    <source>
        <strain evidence="2 3">NBRC 109752</strain>
    </source>
</reference>
<sequence>MPANSRNNAYIRAKRYVMKGFFQIRNKFKICCVLIVIIVLVLLNNLRSRKNISRLDESVSSIYQDRLLPATYLYEISNRLYQKRLMLEEKAGLPEDWMALKKARDGEIDSLVQAYDSTYLTKNEQTLWLRFKEQLQRYNRLESASFTLATGPGGLSVDGEVSLDEGFRQTVTLLNNLTEIQVGEGKNLQTGSHNIASGSVLSSHLEMTLLIVLGVMAVILLSMSDKHILNPDQKPGLN</sequence>
<dbReference type="AlphaFoldDB" id="A0A512RNX3"/>
<organism evidence="2 3">
    <name type="scientific">Chitinophaga cymbidii</name>
    <dbReference type="NCBI Taxonomy" id="1096750"/>
    <lineage>
        <taxon>Bacteria</taxon>
        <taxon>Pseudomonadati</taxon>
        <taxon>Bacteroidota</taxon>
        <taxon>Chitinophagia</taxon>
        <taxon>Chitinophagales</taxon>
        <taxon>Chitinophagaceae</taxon>
        <taxon>Chitinophaga</taxon>
    </lineage>
</organism>
<dbReference type="OrthoDB" id="1438991at2"/>
<accession>A0A512RNX3</accession>
<dbReference type="EMBL" id="BKAU01000004">
    <property type="protein sequence ID" value="GEP97396.1"/>
    <property type="molecule type" value="Genomic_DNA"/>
</dbReference>
<dbReference type="Pfam" id="PF12729">
    <property type="entry name" value="4HB_MCP_1"/>
    <property type="match status" value="1"/>
</dbReference>